<dbReference type="OrthoDB" id="2149705at2759"/>
<dbReference type="InterPro" id="IPR015947">
    <property type="entry name" value="PUA-like_sf"/>
</dbReference>
<dbReference type="EMBL" id="JAPQKH010000005">
    <property type="protein sequence ID" value="KAJ5097124.1"/>
    <property type="molecule type" value="Genomic_DNA"/>
</dbReference>
<evidence type="ECO:0000313" key="2">
    <source>
        <dbReference type="EMBL" id="KAJ5097124.1"/>
    </source>
</evidence>
<dbReference type="SUPFAM" id="SSF88697">
    <property type="entry name" value="PUA domain-like"/>
    <property type="match status" value="1"/>
</dbReference>
<comment type="caution">
    <text evidence="2">The sequence shown here is derived from an EMBL/GenBank/DDBJ whole genome shotgun (WGS) entry which is preliminary data.</text>
</comment>
<proteinExistence type="predicted"/>
<reference evidence="2" key="1">
    <citation type="submission" date="2022-11" db="EMBL/GenBank/DDBJ databases">
        <authorList>
            <person name="Petersen C."/>
        </authorList>
    </citation>
    <scope>NUCLEOTIDE SEQUENCE</scope>
    <source>
        <strain evidence="2">IBT 30069</strain>
    </source>
</reference>
<evidence type="ECO:0000313" key="3">
    <source>
        <dbReference type="Proteomes" id="UP001149165"/>
    </source>
</evidence>
<reference evidence="2" key="2">
    <citation type="journal article" date="2023" name="IMA Fungus">
        <title>Comparative genomic study of the Penicillium genus elucidates a diverse pangenome and 15 lateral gene transfer events.</title>
        <authorList>
            <person name="Petersen C."/>
            <person name="Sorensen T."/>
            <person name="Nielsen M.R."/>
            <person name="Sondergaard T.E."/>
            <person name="Sorensen J.L."/>
            <person name="Fitzpatrick D.A."/>
            <person name="Frisvad J.C."/>
            <person name="Nielsen K.L."/>
        </authorList>
    </citation>
    <scope>NUCLEOTIDE SEQUENCE</scope>
    <source>
        <strain evidence="2">IBT 30069</strain>
    </source>
</reference>
<feature type="compositionally biased region" description="Low complexity" evidence="1">
    <location>
        <begin position="49"/>
        <end position="58"/>
    </location>
</feature>
<evidence type="ECO:0000256" key="1">
    <source>
        <dbReference type="SAM" id="MobiDB-lite"/>
    </source>
</evidence>
<feature type="region of interest" description="Disordered" evidence="1">
    <location>
        <begin position="1"/>
        <end position="58"/>
    </location>
</feature>
<keyword evidence="3" id="KW-1185">Reference proteome</keyword>
<protein>
    <submittedName>
        <fullName evidence="2">Uncharacterized protein</fullName>
    </submittedName>
</protein>
<dbReference type="AlphaFoldDB" id="A0A9W9K8J3"/>
<sequence>MGPSRHSISQDSSKVQTSLNNPSAQNLPQTLSRSKNTNRITKTQPPSKPKSNPANSISSDRVLTDVLLAIKPEHLDNIATGRRNHEYRKYRLRDGVTRLWFYETREGGAGRAAITHIAVIPESVRHTPGSVPEEPFGIGNSDFNAGLKQSNYGYPVLEFYELVSPVTLAEMKSQWGLHAPMGWQYVGKPLWEDRWGTNNDKADKLRLLF</sequence>
<feature type="compositionally biased region" description="Polar residues" evidence="1">
    <location>
        <begin position="1"/>
        <end position="44"/>
    </location>
</feature>
<gene>
    <name evidence="2" type="ORF">N7456_007845</name>
</gene>
<organism evidence="2 3">
    <name type="scientific">Penicillium angulare</name>
    <dbReference type="NCBI Taxonomy" id="116970"/>
    <lineage>
        <taxon>Eukaryota</taxon>
        <taxon>Fungi</taxon>
        <taxon>Dikarya</taxon>
        <taxon>Ascomycota</taxon>
        <taxon>Pezizomycotina</taxon>
        <taxon>Eurotiomycetes</taxon>
        <taxon>Eurotiomycetidae</taxon>
        <taxon>Eurotiales</taxon>
        <taxon>Aspergillaceae</taxon>
        <taxon>Penicillium</taxon>
    </lineage>
</organism>
<dbReference type="Proteomes" id="UP001149165">
    <property type="component" value="Unassembled WGS sequence"/>
</dbReference>
<accession>A0A9W9K8J3</accession>
<name>A0A9W9K8J3_9EURO</name>